<feature type="compositionally biased region" description="Acidic residues" evidence="1">
    <location>
        <begin position="663"/>
        <end position="684"/>
    </location>
</feature>
<feature type="region of interest" description="Disordered" evidence="1">
    <location>
        <begin position="491"/>
        <end position="561"/>
    </location>
</feature>
<sequence>MDGGKDIQRLSSGPLPSFPFLAVSRASSSECLVLEPESDHGCSSSMGESSPALSPAFPEKLPRLLELSKTESSEGDLQDCDQVDVECLGWTLEESAPTCHLPEHQSQAPKLWRAPWRKRVLRTLGLERWWTSSSDASQPRSRPASEQTFEAALGKEETEEDEDQCSCVNTRVTDTTMNTSTLNSTATTGWRHQEDRILSSQLVAAVRNAEFHAASSCCSSTGHEHVSCSMKTAPFEGRTGNIQQRYPGTVAAMSAGNPFGLAEINHFGSMRSVGGKAGGFISKKFFHPSSFRNQEKLWKAITEDAKNKRKEADMEKSREEERQVESLRKEMYLMGQNGRGSFLPTGSSGGEAEHRGTVEQRKAFHEQKRRRALLKAEASKSEASSSKAEGQEEAVEDDEADLAELPETLEQKEEDSSSVPAKAAVVDEPVKSSQGVNRQLAKSCYPEDTVVHGHDQVWGSWFKVEERHWGYACCRSTDHKARCPHAPPELFETALGLPPSKRQRGEPRGPRRGRTKAALLEKNAREAELARAGEGSATGDEKLADPADAEPTAAGDKSEISQEAEGGAVALFGAVDFEDAFEAQSTSPWKSSSSVGPRSPEPRQPKSRRQRSRVVQFHEDSQACFFGTEGDDAPEEGYKRLLQTKVFDGPSGHKARRTGSVSEESDVDASDEEEEEDEEEEFEDRCDEIAELMSRQRTMLLWSESW</sequence>
<reference evidence="3" key="1">
    <citation type="submission" date="2021-02" db="EMBL/GenBank/DDBJ databases">
        <authorList>
            <person name="Dougan E. K."/>
            <person name="Rhodes N."/>
            <person name="Thang M."/>
            <person name="Chan C."/>
        </authorList>
    </citation>
    <scope>NUCLEOTIDE SEQUENCE</scope>
</reference>
<feature type="compositionally biased region" description="Polar residues" evidence="1">
    <location>
        <begin position="41"/>
        <end position="52"/>
    </location>
</feature>
<name>A0A813GQD6_POLGL</name>
<dbReference type="OrthoDB" id="10250354at2759"/>
<dbReference type="InterPro" id="IPR019339">
    <property type="entry name" value="CIR_N_dom"/>
</dbReference>
<keyword evidence="4" id="KW-1185">Reference proteome</keyword>
<evidence type="ECO:0000313" key="4">
    <source>
        <dbReference type="Proteomes" id="UP000654075"/>
    </source>
</evidence>
<protein>
    <recommendedName>
        <fullName evidence="2">CBF1-interacting co-repressor CIR N-terminal domain-containing protein</fullName>
    </recommendedName>
</protein>
<feature type="compositionally biased region" description="Polar residues" evidence="1">
    <location>
        <begin position="583"/>
        <end position="596"/>
    </location>
</feature>
<comment type="caution">
    <text evidence="3">The sequence shown here is derived from an EMBL/GenBank/DDBJ whole genome shotgun (WGS) entry which is preliminary data.</text>
</comment>
<proteinExistence type="predicted"/>
<feature type="compositionally biased region" description="Basic and acidic residues" evidence="1">
    <location>
        <begin position="351"/>
        <end position="366"/>
    </location>
</feature>
<dbReference type="SMART" id="SM01083">
    <property type="entry name" value="Cir_N"/>
    <property type="match status" value="1"/>
</dbReference>
<feature type="compositionally biased region" description="Basic and acidic residues" evidence="1">
    <location>
        <begin position="522"/>
        <end position="531"/>
    </location>
</feature>
<feature type="region of interest" description="Disordered" evidence="1">
    <location>
        <begin position="583"/>
        <end position="684"/>
    </location>
</feature>
<feature type="region of interest" description="Disordered" evidence="1">
    <location>
        <begin position="132"/>
        <end position="163"/>
    </location>
</feature>
<feature type="compositionally biased region" description="Acidic residues" evidence="1">
    <location>
        <begin position="391"/>
        <end position="404"/>
    </location>
</feature>
<feature type="compositionally biased region" description="Polar residues" evidence="1">
    <location>
        <begin position="132"/>
        <end position="148"/>
    </location>
</feature>
<dbReference type="Proteomes" id="UP000654075">
    <property type="component" value="Unassembled WGS sequence"/>
</dbReference>
<evidence type="ECO:0000313" key="3">
    <source>
        <dbReference type="EMBL" id="CAE8626313.1"/>
    </source>
</evidence>
<feature type="domain" description="CBF1-interacting co-repressor CIR N-terminal" evidence="2">
    <location>
        <begin position="285"/>
        <end position="321"/>
    </location>
</feature>
<feature type="region of interest" description="Disordered" evidence="1">
    <location>
        <begin position="36"/>
        <end position="58"/>
    </location>
</feature>
<dbReference type="Pfam" id="PF10197">
    <property type="entry name" value="Cir_N"/>
    <property type="match status" value="1"/>
</dbReference>
<organism evidence="3 4">
    <name type="scientific">Polarella glacialis</name>
    <name type="common">Dinoflagellate</name>
    <dbReference type="NCBI Taxonomy" id="89957"/>
    <lineage>
        <taxon>Eukaryota</taxon>
        <taxon>Sar</taxon>
        <taxon>Alveolata</taxon>
        <taxon>Dinophyceae</taxon>
        <taxon>Suessiales</taxon>
        <taxon>Suessiaceae</taxon>
        <taxon>Polarella</taxon>
    </lineage>
</organism>
<dbReference type="AlphaFoldDB" id="A0A813GQD6"/>
<dbReference type="EMBL" id="CAJNNV010028951">
    <property type="protein sequence ID" value="CAE8626313.1"/>
    <property type="molecule type" value="Genomic_DNA"/>
</dbReference>
<gene>
    <name evidence="3" type="ORF">PGLA1383_LOCUS43250</name>
</gene>
<evidence type="ECO:0000256" key="1">
    <source>
        <dbReference type="SAM" id="MobiDB-lite"/>
    </source>
</evidence>
<feature type="region of interest" description="Disordered" evidence="1">
    <location>
        <begin position="306"/>
        <end position="325"/>
    </location>
</feature>
<evidence type="ECO:0000259" key="2">
    <source>
        <dbReference type="SMART" id="SM01083"/>
    </source>
</evidence>
<feature type="region of interest" description="Disordered" evidence="1">
    <location>
        <begin position="336"/>
        <end position="435"/>
    </location>
</feature>
<accession>A0A813GQD6</accession>